<feature type="compositionally biased region" description="Low complexity" evidence="4">
    <location>
        <begin position="453"/>
        <end position="482"/>
    </location>
</feature>
<dbReference type="GO" id="GO:0031124">
    <property type="term" value="P:mRNA 3'-end processing"/>
    <property type="evidence" value="ECO:0007669"/>
    <property type="project" value="InterPro"/>
</dbReference>
<keyword evidence="5" id="KW-0812">Transmembrane</keyword>
<evidence type="ECO:0000256" key="5">
    <source>
        <dbReference type="SAM" id="Phobius"/>
    </source>
</evidence>
<proteinExistence type="predicted"/>
<dbReference type="InterPro" id="IPR019775">
    <property type="entry name" value="WD40_repeat_CS"/>
</dbReference>
<dbReference type="AlphaFoldDB" id="A0A2K3NQV4"/>
<keyword evidence="5" id="KW-0472">Membrane</keyword>
<dbReference type="Gene3D" id="2.130.10.10">
    <property type="entry name" value="YVTN repeat-like/Quinoprotein amine dehydrogenase"/>
    <property type="match status" value="2"/>
</dbReference>
<dbReference type="PROSITE" id="PS00678">
    <property type="entry name" value="WD_REPEATS_1"/>
    <property type="match status" value="1"/>
</dbReference>
<evidence type="ECO:0000256" key="1">
    <source>
        <dbReference type="ARBA" id="ARBA00022574"/>
    </source>
</evidence>
<dbReference type="SMART" id="SM00320">
    <property type="entry name" value="WD40"/>
    <property type="match status" value="6"/>
</dbReference>
<feature type="region of interest" description="Disordered" evidence="4">
    <location>
        <begin position="391"/>
        <end position="515"/>
    </location>
</feature>
<feature type="repeat" description="WD" evidence="3">
    <location>
        <begin position="126"/>
        <end position="156"/>
    </location>
</feature>
<evidence type="ECO:0000256" key="2">
    <source>
        <dbReference type="ARBA" id="ARBA00022737"/>
    </source>
</evidence>
<gene>
    <name evidence="6" type="ORF">L195_g001866</name>
</gene>
<dbReference type="Proteomes" id="UP000236291">
    <property type="component" value="Unassembled WGS sequence"/>
</dbReference>
<comment type="caution">
    <text evidence="6">The sequence shown here is derived from an EMBL/GenBank/DDBJ whole genome shotgun (WGS) entry which is preliminary data.</text>
</comment>
<feature type="repeat" description="WD" evidence="3">
    <location>
        <begin position="84"/>
        <end position="125"/>
    </location>
</feature>
<dbReference type="PROSITE" id="PS50294">
    <property type="entry name" value="WD_REPEATS_REGION"/>
    <property type="match status" value="5"/>
</dbReference>
<sequence>MILQAHDQAIRSMVWSHNDNWMVSGDDGGAIKYWQNNMNNVKANKSAHKESVRDLRTDLKFCSCSDDTTVKVWDFARCQEECSLTGHGWDVKSVDWHPTKSLLVSGGKDNLVKLWDAKSGKELCSFHGHKNTVLCVKWNQNGNWVLTASKDQIIKVAPYLKYRCWPTPPLLSFPILCVRFLSSLFLFYIFFACLHPLFVLPSLSCLPLPPSFIPTPWFITVPELLLPAAVSGAITVTAAVLPYSACEFTLIDGVALGSSVLVWSLGGLYDIRAMKELESFRGHRKDVTTLAWHPFHEEYFVSGSYDGSIFHWLVGHDTPQIEICKAHDNNVWDLAWHPIGYLLCSGSSDHTTKFWSRNRPGDSARDRYNNGMQGYPEQNPVAGRVGGNFAMPEGPTTPGPFAPPGLTRNEGTIPGVGVAMPLSIPSLDGPQGEQKQPHPGAMGAPPLPPGPHPSLLNPNQQQPFQQNPQQIPQHQHQSLPQQMGSLPMPPNMPQLQHPSHSPMLPHQHLPRPPPQMPLGMPGSLPAPTSHPMSIPGPMGMQGSMNQMGPPMPQGHYGGMNQMHSGSLPTSVGPPLGGFPNNMQGPPNTSYPQGAPFNRPQGGQMPMMQGYNPYQSGNQPGMPPNAQPGGPHSQMPQ</sequence>
<dbReference type="PRINTS" id="PR00320">
    <property type="entry name" value="GPROTEINBRPT"/>
</dbReference>
<dbReference type="CDD" id="cd00200">
    <property type="entry name" value="WD40"/>
    <property type="match status" value="1"/>
</dbReference>
<feature type="repeat" description="WD" evidence="3">
    <location>
        <begin position="324"/>
        <end position="356"/>
    </location>
</feature>
<dbReference type="PANTHER" id="PTHR22836">
    <property type="entry name" value="WD40 REPEAT PROTEIN"/>
    <property type="match status" value="1"/>
</dbReference>
<feature type="region of interest" description="Disordered" evidence="4">
    <location>
        <begin position="578"/>
        <end position="636"/>
    </location>
</feature>
<dbReference type="InterPro" id="IPR020472">
    <property type="entry name" value="WD40_PAC1"/>
</dbReference>
<keyword evidence="1 3" id="KW-0853">WD repeat</keyword>
<protein>
    <submittedName>
        <fullName evidence="6">Flowering time control protein fy-like</fullName>
    </submittedName>
</protein>
<reference evidence="6 7" key="2">
    <citation type="journal article" date="2017" name="Front. Plant Sci.">
        <title>Gene Classification and Mining of Molecular Markers Useful in Red Clover (Trifolium pratense) Breeding.</title>
        <authorList>
            <person name="Istvanek J."/>
            <person name="Dluhosova J."/>
            <person name="Dluhos P."/>
            <person name="Patkova L."/>
            <person name="Nedelnik J."/>
            <person name="Repkova J."/>
        </authorList>
    </citation>
    <scope>NUCLEOTIDE SEQUENCE [LARGE SCALE GENOMIC DNA]</scope>
    <source>
        <strain evidence="7">cv. Tatra</strain>
        <tissue evidence="6">Young leaves</tissue>
    </source>
</reference>
<dbReference type="PANTHER" id="PTHR22836:SF0">
    <property type="entry name" value="PRE-MRNA 3' END PROCESSING PROTEIN WDR33"/>
    <property type="match status" value="1"/>
</dbReference>
<reference evidence="6 7" key="1">
    <citation type="journal article" date="2014" name="Am. J. Bot.">
        <title>Genome assembly and annotation for red clover (Trifolium pratense; Fabaceae).</title>
        <authorList>
            <person name="Istvanek J."/>
            <person name="Jaros M."/>
            <person name="Krenek A."/>
            <person name="Repkova J."/>
        </authorList>
    </citation>
    <scope>NUCLEOTIDE SEQUENCE [LARGE SCALE GENOMIC DNA]</scope>
    <source>
        <strain evidence="7">cv. Tatra</strain>
        <tissue evidence="6">Young leaves</tissue>
    </source>
</reference>
<dbReference type="GO" id="GO:0005847">
    <property type="term" value="C:mRNA cleavage and polyadenylation specificity factor complex"/>
    <property type="evidence" value="ECO:0007669"/>
    <property type="project" value="TreeGrafter"/>
</dbReference>
<dbReference type="STRING" id="57577.A0A2K3NQV4"/>
<dbReference type="InterPro" id="IPR001680">
    <property type="entry name" value="WD40_rpt"/>
</dbReference>
<keyword evidence="5" id="KW-1133">Transmembrane helix</keyword>
<dbReference type="Pfam" id="PF00400">
    <property type="entry name" value="WD40"/>
    <property type="match status" value="6"/>
</dbReference>
<organism evidence="6 7">
    <name type="scientific">Trifolium pratense</name>
    <name type="common">Red clover</name>
    <dbReference type="NCBI Taxonomy" id="57577"/>
    <lineage>
        <taxon>Eukaryota</taxon>
        <taxon>Viridiplantae</taxon>
        <taxon>Streptophyta</taxon>
        <taxon>Embryophyta</taxon>
        <taxon>Tracheophyta</taxon>
        <taxon>Spermatophyta</taxon>
        <taxon>Magnoliopsida</taxon>
        <taxon>eudicotyledons</taxon>
        <taxon>Gunneridae</taxon>
        <taxon>Pentapetalae</taxon>
        <taxon>rosids</taxon>
        <taxon>fabids</taxon>
        <taxon>Fabales</taxon>
        <taxon>Fabaceae</taxon>
        <taxon>Papilionoideae</taxon>
        <taxon>50 kb inversion clade</taxon>
        <taxon>NPAAA clade</taxon>
        <taxon>Hologalegina</taxon>
        <taxon>IRL clade</taxon>
        <taxon>Trifolieae</taxon>
        <taxon>Trifolium</taxon>
    </lineage>
</organism>
<dbReference type="FunFam" id="2.130.10.10:FF:000085">
    <property type="entry name" value="WD repeat domain 33"/>
    <property type="match status" value="1"/>
</dbReference>
<accession>A0A2K3NQV4</accession>
<feature type="compositionally biased region" description="Polar residues" evidence="4">
    <location>
        <begin position="580"/>
        <end position="591"/>
    </location>
</feature>
<evidence type="ECO:0000313" key="6">
    <source>
        <dbReference type="EMBL" id="PNY05415.1"/>
    </source>
</evidence>
<dbReference type="InterPro" id="IPR015943">
    <property type="entry name" value="WD40/YVTN_repeat-like_dom_sf"/>
</dbReference>
<feature type="repeat" description="WD" evidence="3">
    <location>
        <begin position="3"/>
        <end position="35"/>
    </location>
</feature>
<feature type="transmembrane region" description="Helical" evidence="5">
    <location>
        <begin position="248"/>
        <end position="269"/>
    </location>
</feature>
<keyword evidence="2" id="KW-0677">Repeat</keyword>
<dbReference type="SUPFAM" id="SSF50978">
    <property type="entry name" value="WD40 repeat-like"/>
    <property type="match status" value="1"/>
</dbReference>
<evidence type="ECO:0000313" key="7">
    <source>
        <dbReference type="Proteomes" id="UP000236291"/>
    </source>
</evidence>
<evidence type="ECO:0000256" key="4">
    <source>
        <dbReference type="SAM" id="MobiDB-lite"/>
    </source>
</evidence>
<dbReference type="EMBL" id="ASHM01000796">
    <property type="protein sequence ID" value="PNY05415.1"/>
    <property type="molecule type" value="Genomic_DNA"/>
</dbReference>
<dbReference type="PROSITE" id="PS50082">
    <property type="entry name" value="WD_REPEATS_2"/>
    <property type="match status" value="5"/>
</dbReference>
<evidence type="ECO:0000256" key="3">
    <source>
        <dbReference type="PROSITE-ProRule" id="PRU00221"/>
    </source>
</evidence>
<name>A0A2K3NQV4_TRIPR</name>
<dbReference type="InterPro" id="IPR036322">
    <property type="entry name" value="WD40_repeat_dom_sf"/>
</dbReference>
<feature type="transmembrane region" description="Helical" evidence="5">
    <location>
        <begin position="170"/>
        <end position="197"/>
    </location>
</feature>
<dbReference type="InterPro" id="IPR045245">
    <property type="entry name" value="Pfs2-like"/>
</dbReference>
<feature type="repeat" description="WD" evidence="3">
    <location>
        <begin position="280"/>
        <end position="312"/>
    </location>
</feature>
<feature type="transmembrane region" description="Helical" evidence="5">
    <location>
        <begin position="217"/>
        <end position="241"/>
    </location>
</feature>